<dbReference type="Gene3D" id="3.30.70.270">
    <property type="match status" value="1"/>
</dbReference>
<dbReference type="SMART" id="SM00267">
    <property type="entry name" value="GGDEF"/>
    <property type="match status" value="1"/>
</dbReference>
<dbReference type="PROSITE" id="PS50887">
    <property type="entry name" value="GGDEF"/>
    <property type="match status" value="1"/>
</dbReference>
<dbReference type="Pfam" id="PF00563">
    <property type="entry name" value="EAL"/>
    <property type="match status" value="1"/>
</dbReference>
<dbReference type="SMART" id="SM00052">
    <property type="entry name" value="EAL"/>
    <property type="match status" value="1"/>
</dbReference>
<dbReference type="PROSITE" id="PS50883">
    <property type="entry name" value="EAL"/>
    <property type="match status" value="1"/>
</dbReference>
<dbReference type="PROSITE" id="PS50113">
    <property type="entry name" value="PAC"/>
    <property type="match status" value="1"/>
</dbReference>
<evidence type="ECO:0000259" key="1">
    <source>
        <dbReference type="PROSITE" id="PS50113"/>
    </source>
</evidence>
<dbReference type="InterPro" id="IPR052155">
    <property type="entry name" value="Biofilm_reg_signaling"/>
</dbReference>
<reference evidence="4 6" key="1">
    <citation type="submission" date="2019-07" db="EMBL/GenBank/DDBJ databases">
        <title>Whole genome shotgun sequence of Cellulomonas hominis NBRC 16055.</title>
        <authorList>
            <person name="Hosoyama A."/>
            <person name="Uohara A."/>
            <person name="Ohji S."/>
            <person name="Ichikawa N."/>
        </authorList>
    </citation>
    <scope>NUCLEOTIDE SEQUENCE [LARGE SCALE GENOMIC DNA]</scope>
    <source>
        <strain evidence="4 6">NBRC 16055</strain>
    </source>
</reference>
<evidence type="ECO:0000313" key="7">
    <source>
        <dbReference type="Proteomes" id="UP000564629"/>
    </source>
</evidence>
<feature type="domain" description="GGDEF" evidence="3">
    <location>
        <begin position="524"/>
        <end position="656"/>
    </location>
</feature>
<dbReference type="OrthoDB" id="23692at2"/>
<dbReference type="NCBIfam" id="TIGR00254">
    <property type="entry name" value="GGDEF"/>
    <property type="match status" value="1"/>
</dbReference>
<dbReference type="AlphaFoldDB" id="A0A511F7X0"/>
<dbReference type="InterPro" id="IPR000160">
    <property type="entry name" value="GGDEF_dom"/>
</dbReference>
<dbReference type="InterPro" id="IPR013656">
    <property type="entry name" value="PAS_4"/>
</dbReference>
<dbReference type="Gene3D" id="3.30.450.350">
    <property type="entry name" value="CHASE domain"/>
    <property type="match status" value="1"/>
</dbReference>
<evidence type="ECO:0000313" key="5">
    <source>
        <dbReference type="EMBL" id="MBB5473175.1"/>
    </source>
</evidence>
<dbReference type="InterPro" id="IPR035965">
    <property type="entry name" value="PAS-like_dom_sf"/>
</dbReference>
<evidence type="ECO:0000259" key="3">
    <source>
        <dbReference type="PROSITE" id="PS50887"/>
    </source>
</evidence>
<dbReference type="SUPFAM" id="SSF55785">
    <property type="entry name" value="PYP-like sensor domain (PAS domain)"/>
    <property type="match status" value="1"/>
</dbReference>
<dbReference type="SUPFAM" id="SSF55073">
    <property type="entry name" value="Nucleotide cyclase"/>
    <property type="match status" value="1"/>
</dbReference>
<dbReference type="InterPro" id="IPR000014">
    <property type="entry name" value="PAS"/>
</dbReference>
<dbReference type="InterPro" id="IPR029787">
    <property type="entry name" value="Nucleotide_cyclase"/>
</dbReference>
<dbReference type="InterPro" id="IPR035919">
    <property type="entry name" value="EAL_sf"/>
</dbReference>
<dbReference type="Pfam" id="PF00990">
    <property type="entry name" value="GGDEF"/>
    <property type="match status" value="1"/>
</dbReference>
<keyword evidence="6" id="KW-1185">Reference proteome</keyword>
<dbReference type="CDD" id="cd01948">
    <property type="entry name" value="EAL"/>
    <property type="match status" value="1"/>
</dbReference>
<dbReference type="Proteomes" id="UP000321723">
    <property type="component" value="Unassembled WGS sequence"/>
</dbReference>
<dbReference type="InterPro" id="IPR043128">
    <property type="entry name" value="Rev_trsase/Diguanyl_cyclase"/>
</dbReference>
<dbReference type="InterPro" id="IPR001633">
    <property type="entry name" value="EAL_dom"/>
</dbReference>
<organism evidence="4 6">
    <name type="scientific">Cellulomonas hominis</name>
    <dbReference type="NCBI Taxonomy" id="156981"/>
    <lineage>
        <taxon>Bacteria</taxon>
        <taxon>Bacillati</taxon>
        <taxon>Actinomycetota</taxon>
        <taxon>Actinomycetes</taxon>
        <taxon>Micrococcales</taxon>
        <taxon>Cellulomonadaceae</taxon>
        <taxon>Cellulomonas</taxon>
    </lineage>
</organism>
<dbReference type="Pfam" id="PF08448">
    <property type="entry name" value="PAS_4"/>
    <property type="match status" value="1"/>
</dbReference>
<proteinExistence type="predicted"/>
<reference evidence="5 7" key="2">
    <citation type="submission" date="2020-08" db="EMBL/GenBank/DDBJ databases">
        <title>Sequencing the genomes of 1000 actinobacteria strains.</title>
        <authorList>
            <person name="Klenk H.-P."/>
        </authorList>
    </citation>
    <scope>NUCLEOTIDE SEQUENCE [LARGE SCALE GENOMIC DNA]</scope>
    <source>
        <strain evidence="5 7">DSM 9581</strain>
    </source>
</reference>
<dbReference type="Gene3D" id="3.30.450.20">
    <property type="entry name" value="PAS domain"/>
    <property type="match status" value="1"/>
</dbReference>
<dbReference type="InterPro" id="IPR042240">
    <property type="entry name" value="CHASE_sf"/>
</dbReference>
<dbReference type="Proteomes" id="UP000564629">
    <property type="component" value="Unassembled WGS sequence"/>
</dbReference>
<accession>A0A511F7X0</accession>
<comment type="caution">
    <text evidence="4">The sequence shown here is derived from an EMBL/GenBank/DDBJ whole genome shotgun (WGS) entry which is preliminary data.</text>
</comment>
<dbReference type="InterPro" id="IPR000700">
    <property type="entry name" value="PAS-assoc_C"/>
</dbReference>
<protein>
    <submittedName>
        <fullName evidence="5">Diguanylate cyclase (GGDEF)-like protein</fullName>
    </submittedName>
</protein>
<evidence type="ECO:0000313" key="4">
    <source>
        <dbReference type="EMBL" id="GEL45396.1"/>
    </source>
</evidence>
<dbReference type="SUPFAM" id="SSF141868">
    <property type="entry name" value="EAL domain-like"/>
    <property type="match status" value="1"/>
</dbReference>
<evidence type="ECO:0000259" key="2">
    <source>
        <dbReference type="PROSITE" id="PS50883"/>
    </source>
</evidence>
<feature type="domain" description="EAL" evidence="2">
    <location>
        <begin position="665"/>
        <end position="926"/>
    </location>
</feature>
<dbReference type="CDD" id="cd01949">
    <property type="entry name" value="GGDEF"/>
    <property type="match status" value="1"/>
</dbReference>
<name>A0A511F7X0_9CELL</name>
<dbReference type="PANTHER" id="PTHR44757">
    <property type="entry name" value="DIGUANYLATE CYCLASE DGCP"/>
    <property type="match status" value="1"/>
</dbReference>
<dbReference type="EMBL" id="BJVQ01000004">
    <property type="protein sequence ID" value="GEL45396.1"/>
    <property type="molecule type" value="Genomic_DNA"/>
</dbReference>
<dbReference type="PANTHER" id="PTHR44757:SF2">
    <property type="entry name" value="BIOFILM ARCHITECTURE MAINTENANCE PROTEIN MBAA"/>
    <property type="match status" value="1"/>
</dbReference>
<dbReference type="EMBL" id="JACHDN010000001">
    <property type="protein sequence ID" value="MBB5473175.1"/>
    <property type="molecule type" value="Genomic_DNA"/>
</dbReference>
<dbReference type="Gene3D" id="3.20.20.450">
    <property type="entry name" value="EAL domain"/>
    <property type="match status" value="1"/>
</dbReference>
<dbReference type="CDD" id="cd00130">
    <property type="entry name" value="PAS"/>
    <property type="match status" value="1"/>
</dbReference>
<gene>
    <name evidence="4" type="ORF">CHO01_05120</name>
    <name evidence="5" type="ORF">HNR08_001911</name>
</gene>
<sequence length="941" mass="98668">MPLEARRRARARIRLIVAVAVPVGLVLSLAVSAFDAHQHRERAASAAQGRLAVTAEALAARIDTQTRLTSTAASMLTPTTTTTWADGAQAWESHLRAFGGWEGGAHATGAVAWVAALNGPADPGGTVALVGSRAVRPAGAVTVGQVVRFGPPSLVDALHDGDPVDADAVAAVSAALTTARDTGEVVLSAPYPVDHAARADPADVGRIARAGAGAAGQEAALVAPVYDGPTAPDDRRERQRRLLGWTVTTFQVAPLLDLVATRPPEPTLVLDGGTSLGVLARKPVTAASIALAEDTRSLDLPVAGRTWTLVAAQHDVPGPLTWFPLAAGAVLTALVVGLLTSRAAAENRAVVLAAERTRALADRTRDLESITRNTPDAIARVDSDARLRFANEAMRRAARLTEDDLGRQVRELTGRSPVIDAVRALAHHMLALASDPGVEPERDPRRLISMSAQTDGHWYEVRAVPERGPAGTVDSVLVVARDTTRFREAQDRLTHAATHDPLTGLANRDVARERAVAALATSREGTALLLLDLDRFKLVNDSYGHVVGDQLLQRAALRVADGLPDRATAARLGGDEFVVLLPDADPGTADAVASRLVAAFDEPFALHHEEFAVGCSVGVVHAAPGAMPWDELLRCADVAMYRAKALGGGCHQWYEDHAADRARQRLTMAADLRRAVEEGELDLAYQAEVDVVSGRVEGVEALMRWTSRSRGPVSPAEFIPVAEETGLISGLGAWALDRALGEVVAHNRSTGTGLRVWVNVSPRQFAPQQDRADLVTLVVDTLARHDAPASWLGIEVTEGALADDTRVVPMLRALRELGVGVAIDDFGTGYSSLSRLHDYPVTLLKIDQSFVQGLGGSGPVGPRAAGVVEAVVALGRSLGADVIAEGVEDAERYAALRGLGCDLAQGYLFGRPSAFAEAVAVAAPGAAPAPAPAPASASAGR</sequence>
<dbReference type="RefSeq" id="WP_146833100.1">
    <property type="nucleotide sequence ID" value="NZ_BJVQ01000004.1"/>
</dbReference>
<feature type="domain" description="PAC" evidence="1">
    <location>
        <begin position="441"/>
        <end position="495"/>
    </location>
</feature>
<evidence type="ECO:0000313" key="6">
    <source>
        <dbReference type="Proteomes" id="UP000321723"/>
    </source>
</evidence>